<evidence type="ECO:0000313" key="2">
    <source>
        <dbReference type="Proteomes" id="UP000295345"/>
    </source>
</evidence>
<dbReference type="AlphaFoldDB" id="A0A4R4TQL3"/>
<dbReference type="Proteomes" id="UP000295345">
    <property type="component" value="Unassembled WGS sequence"/>
</dbReference>
<accession>A0A4R4TQL3</accession>
<gene>
    <name evidence="1" type="ORF">E1283_00335</name>
</gene>
<dbReference type="EMBL" id="SMKI01000002">
    <property type="protein sequence ID" value="TDC80421.1"/>
    <property type="molecule type" value="Genomic_DNA"/>
</dbReference>
<evidence type="ECO:0000313" key="1">
    <source>
        <dbReference type="EMBL" id="TDC80421.1"/>
    </source>
</evidence>
<dbReference type="InterPro" id="IPR009241">
    <property type="entry name" value="HigB-like"/>
</dbReference>
<dbReference type="OrthoDB" id="4965795at2"/>
<proteinExistence type="predicted"/>
<organism evidence="1 2">
    <name type="scientific">Streptomyces hainanensis</name>
    <dbReference type="NCBI Taxonomy" id="402648"/>
    <lineage>
        <taxon>Bacteria</taxon>
        <taxon>Bacillati</taxon>
        <taxon>Actinomycetota</taxon>
        <taxon>Actinomycetes</taxon>
        <taxon>Kitasatosporales</taxon>
        <taxon>Streptomycetaceae</taxon>
        <taxon>Streptomyces</taxon>
    </lineage>
</organism>
<reference evidence="1 2" key="1">
    <citation type="submission" date="2019-03" db="EMBL/GenBank/DDBJ databases">
        <title>Draft genome sequences of novel Actinobacteria.</title>
        <authorList>
            <person name="Sahin N."/>
            <person name="Ay H."/>
            <person name="Saygin H."/>
        </authorList>
    </citation>
    <scope>NUCLEOTIDE SEQUENCE [LARGE SCALE GENOMIC DNA]</scope>
    <source>
        <strain evidence="1 2">DSM 41900</strain>
    </source>
</reference>
<name>A0A4R4TQL3_9ACTN</name>
<comment type="caution">
    <text evidence="1">The sequence shown here is derived from an EMBL/GenBank/DDBJ whole genome shotgun (WGS) entry which is preliminary data.</text>
</comment>
<protein>
    <submittedName>
        <fullName evidence="1">Type II toxin-antitoxin system RelE/ParE family toxin</fullName>
    </submittedName>
</protein>
<keyword evidence="2" id="KW-1185">Reference proteome</keyword>
<dbReference type="Pfam" id="PF05973">
    <property type="entry name" value="Gp49"/>
    <property type="match status" value="1"/>
</dbReference>
<sequence>MAARVGVTRRRVRWRVPLSPWGCGRPSGLASASRLVYVAQWLDGLSDKHVGKVDDASGLLAQLGPAIPMALARPLRDGVWELRLTLGDVDARITYWMAPDRRIVFLTWFRKTRQHEEKQITRAVLARKQCEAEHDPADADFHRSRLEGGTP</sequence>